<sequence>MLADQLTDFKFITLVVWYDVFFQVHLVSKSMQAKAMDEINGSNMLKSALEFMKNYRNQFDQILIKAKVTDELGVDPEIKVVDYERSDGADHRAAVKKFKHEFFYKLMNVVTTSLTDSFELLTIHVDVWNFSYDLKNAPENESELLKHHNHLKDGSDSVIYGVKLCTRF</sequence>
<protein>
    <submittedName>
        <fullName evidence="1">Uncharacterized protein</fullName>
    </submittedName>
</protein>
<reference evidence="2" key="1">
    <citation type="submission" date="2010-06" db="EMBL/GenBank/DDBJ databases">
        <authorList>
            <person name="Jiang H."/>
            <person name="Abraham K."/>
            <person name="Ali S."/>
            <person name="Alsbrooks S.L."/>
            <person name="Anim B.N."/>
            <person name="Anosike U.S."/>
            <person name="Attaway T."/>
            <person name="Bandaranaike D.P."/>
            <person name="Battles P.K."/>
            <person name="Bell S.N."/>
            <person name="Bell A.V."/>
            <person name="Beltran B."/>
            <person name="Bickham C."/>
            <person name="Bustamante Y."/>
            <person name="Caleb T."/>
            <person name="Canada A."/>
            <person name="Cardenas V."/>
            <person name="Carter K."/>
            <person name="Chacko J."/>
            <person name="Chandrabose M.N."/>
            <person name="Chavez D."/>
            <person name="Chavez A."/>
            <person name="Chen L."/>
            <person name="Chu H.-S."/>
            <person name="Claassen K.J."/>
            <person name="Cockrell R."/>
            <person name="Collins M."/>
            <person name="Cooper J.A."/>
            <person name="Cree A."/>
            <person name="Curry S.M."/>
            <person name="Da Y."/>
            <person name="Dao M.D."/>
            <person name="Das B."/>
            <person name="Davila M.-L."/>
            <person name="Davy-Carroll L."/>
            <person name="Denson S."/>
            <person name="Dinh H."/>
            <person name="Ebong V.E."/>
            <person name="Edwards J.R."/>
            <person name="Egan A."/>
            <person name="El-Daye J."/>
            <person name="Escobedo L."/>
            <person name="Fernandez S."/>
            <person name="Fernando P.R."/>
            <person name="Flagg N."/>
            <person name="Forbes L.D."/>
            <person name="Fowler R.G."/>
            <person name="Fu Q."/>
            <person name="Gabisi R.A."/>
            <person name="Ganer J."/>
            <person name="Garbino Pronczuk A."/>
            <person name="Garcia R.M."/>
            <person name="Garner T."/>
            <person name="Garrett T.E."/>
            <person name="Gonzalez D.A."/>
            <person name="Hamid H."/>
            <person name="Hawkins E.S."/>
            <person name="Hirani K."/>
            <person name="Hogues M.E."/>
            <person name="Hollins B."/>
            <person name="Hsiao C.-H."/>
            <person name="Jabil R."/>
            <person name="James M.L."/>
            <person name="Jhangiani S.N."/>
            <person name="Johnson B."/>
            <person name="Johnson Q."/>
            <person name="Joshi V."/>
            <person name="Kalu J.B."/>
            <person name="Kam C."/>
            <person name="Kashfia A."/>
            <person name="Keebler J."/>
            <person name="Kisamo H."/>
            <person name="Kovar C.L."/>
            <person name="Lago L.A."/>
            <person name="Lai C.-Y."/>
            <person name="Laidlaw J."/>
            <person name="Lara F."/>
            <person name="Le T.-K."/>
            <person name="Lee S.L."/>
            <person name="Legall F.H."/>
            <person name="Lemon S.J."/>
            <person name="Lewis L.R."/>
            <person name="Li B."/>
            <person name="Liu Y."/>
            <person name="Liu Y.-S."/>
            <person name="Lopez J."/>
            <person name="Lozado R.J."/>
            <person name="Lu J."/>
            <person name="Madu R.C."/>
            <person name="Maheshwari M."/>
            <person name="Maheshwari R."/>
            <person name="Malloy K."/>
            <person name="Martinez E."/>
            <person name="Mathew T."/>
            <person name="Mercado I.C."/>
            <person name="Mercado C."/>
            <person name="Meyer B."/>
            <person name="Montgomery K."/>
            <person name="Morgan M.B."/>
            <person name="Munidasa M."/>
            <person name="Nazareth L.V."/>
            <person name="Nelson J."/>
            <person name="Ng B.M."/>
            <person name="Nguyen N.B."/>
            <person name="Nguyen P.Q."/>
            <person name="Nguyen T."/>
            <person name="Obregon M."/>
            <person name="Okwuonu G.O."/>
            <person name="Onwere C.G."/>
            <person name="Orozco G."/>
            <person name="Parra A."/>
            <person name="Patel S."/>
            <person name="Patil S."/>
            <person name="Perez A."/>
            <person name="Perez Y."/>
            <person name="Pham C."/>
            <person name="Primus E.L."/>
            <person name="Pu L.-L."/>
            <person name="Puazo M."/>
            <person name="Qin X."/>
            <person name="Quiroz J.B."/>
            <person name="Reese J."/>
            <person name="Richards S."/>
            <person name="Rives C.M."/>
            <person name="Robberts R."/>
            <person name="Ruiz S.J."/>
            <person name="Ruiz M.J."/>
            <person name="Santibanez J."/>
            <person name="Schneider B.W."/>
            <person name="Sisson I."/>
            <person name="Smith M."/>
            <person name="Sodergren E."/>
            <person name="Song X.-Z."/>
            <person name="Song B.B."/>
            <person name="Summersgill H."/>
            <person name="Thelus R."/>
            <person name="Thornton R.D."/>
            <person name="Trejos Z.Y."/>
            <person name="Usmani K."/>
            <person name="Vattathil S."/>
            <person name="Villasana D."/>
            <person name="Walker D.L."/>
            <person name="Wang S."/>
            <person name="Wang K."/>
            <person name="White C.S."/>
            <person name="Williams A.C."/>
            <person name="Williamson J."/>
            <person name="Wilson K."/>
            <person name="Woghiren I.O."/>
            <person name="Woodworth J.R."/>
            <person name="Worley K.C."/>
            <person name="Wright R.A."/>
            <person name="Wu W."/>
            <person name="Young L."/>
            <person name="Zhang L."/>
            <person name="Zhang J."/>
            <person name="Zhu Y."/>
            <person name="Muzny D.M."/>
            <person name="Weinstock G."/>
            <person name="Gibbs R.A."/>
        </authorList>
    </citation>
    <scope>NUCLEOTIDE SEQUENCE [LARGE SCALE GENOMIC DNA]</scope>
    <source>
        <strain evidence="2">LSR1</strain>
    </source>
</reference>
<evidence type="ECO:0000313" key="1">
    <source>
        <dbReference type="EnsemblMetazoa" id="XP_008184162.1"/>
    </source>
</evidence>
<dbReference type="GeneID" id="103309726"/>
<dbReference type="EnsemblMetazoa" id="XM_008185940.1">
    <property type="protein sequence ID" value="XP_008184162.1"/>
    <property type="gene ID" value="LOC103309726"/>
</dbReference>
<dbReference type="OrthoDB" id="6623004at2759"/>
<dbReference type="KEGG" id="api:103309726"/>
<evidence type="ECO:0000313" key="2">
    <source>
        <dbReference type="Proteomes" id="UP000007819"/>
    </source>
</evidence>
<organism evidence="1 2">
    <name type="scientific">Acyrthosiphon pisum</name>
    <name type="common">Pea aphid</name>
    <dbReference type="NCBI Taxonomy" id="7029"/>
    <lineage>
        <taxon>Eukaryota</taxon>
        <taxon>Metazoa</taxon>
        <taxon>Ecdysozoa</taxon>
        <taxon>Arthropoda</taxon>
        <taxon>Hexapoda</taxon>
        <taxon>Insecta</taxon>
        <taxon>Pterygota</taxon>
        <taxon>Neoptera</taxon>
        <taxon>Paraneoptera</taxon>
        <taxon>Hemiptera</taxon>
        <taxon>Sternorrhyncha</taxon>
        <taxon>Aphidomorpha</taxon>
        <taxon>Aphidoidea</taxon>
        <taxon>Aphididae</taxon>
        <taxon>Macrosiphini</taxon>
        <taxon>Acyrthosiphon</taxon>
    </lineage>
</organism>
<keyword evidence="2" id="KW-1185">Reference proteome</keyword>
<dbReference type="RefSeq" id="XP_008184162.1">
    <property type="nucleotide sequence ID" value="XM_008185940.1"/>
</dbReference>
<dbReference type="AlphaFoldDB" id="A0A8R2F997"/>
<accession>A0A8R2F997</accession>
<name>A0A8R2F997_ACYPI</name>
<dbReference type="Proteomes" id="UP000007819">
    <property type="component" value="Chromosome A1"/>
</dbReference>
<proteinExistence type="predicted"/>
<reference evidence="1" key="2">
    <citation type="submission" date="2022-06" db="UniProtKB">
        <authorList>
            <consortium name="EnsemblMetazoa"/>
        </authorList>
    </citation>
    <scope>IDENTIFICATION</scope>
</reference>